<dbReference type="Gene3D" id="3.40.470.10">
    <property type="entry name" value="Uracil-DNA glycosylase-like domain"/>
    <property type="match status" value="1"/>
</dbReference>
<evidence type="ECO:0000256" key="4">
    <source>
        <dbReference type="ARBA" id="ARBA00022801"/>
    </source>
</evidence>
<dbReference type="GO" id="GO:0051539">
    <property type="term" value="F:4 iron, 4 sulfur cluster binding"/>
    <property type="evidence" value="ECO:0007669"/>
    <property type="project" value="UniProtKB-KW"/>
</dbReference>
<keyword evidence="2" id="KW-0479">Metal-binding</keyword>
<dbReference type="PANTHER" id="PTHR33693:SF3">
    <property type="entry name" value="TYPE-5 URACIL-DNA GLYCOSYLASE"/>
    <property type="match status" value="1"/>
</dbReference>
<comment type="caution">
    <text evidence="9">The sequence shown here is derived from an EMBL/GenBank/DDBJ whole genome shotgun (WGS) entry which is preliminary data.</text>
</comment>
<evidence type="ECO:0000256" key="3">
    <source>
        <dbReference type="ARBA" id="ARBA00022763"/>
    </source>
</evidence>
<evidence type="ECO:0000259" key="8">
    <source>
        <dbReference type="Pfam" id="PF03167"/>
    </source>
</evidence>
<sequence length="412" mass="46935">MPPKRRIKVKECTKCSRSKLCTQIVHAQIKYEGRPDLLILGTAPSAEDDNSGIQFSNNASRKYLRTVLKEVTDSFIMDTVVSCFSNGQPTPKAIETCKPHWMELVKKHNPKVIVVLGKYAAEAVLGKKVKLINVVGQSLEVDYDGQMIPTVFNYTPDHVYSFEGKKGGEAEKTEKLWFDSWDITQDVLERGLSKKPDVQILTTFSRCNQFLNFLQLDYDGCFSYDYEAWGDKNTLKPELCNEFKILTIGVGYNGKGVSFPLDYPNHFNQSQIKKLTERWTRIIKTKNSIQIAHYAKFEHKCNIKRFGFTKYLHDTMLIMNVINELAPSSLGAVGRHFGFSWSGYKVEMSGIQQNPINTPLKKLLHYNALDGLLCCEIYEKGIDVLTDDGLKILHMKQNYALHLAQVETNGMY</sequence>
<dbReference type="EMBL" id="LAZR01040836">
    <property type="protein sequence ID" value="KKL13493.1"/>
    <property type="molecule type" value="Genomic_DNA"/>
</dbReference>
<evidence type="ECO:0000256" key="2">
    <source>
        <dbReference type="ARBA" id="ARBA00022723"/>
    </source>
</evidence>
<keyword evidence="4" id="KW-0378">Hydrolase</keyword>
<dbReference type="Pfam" id="PF03167">
    <property type="entry name" value="UDG"/>
    <property type="match status" value="1"/>
</dbReference>
<dbReference type="GO" id="GO:0097506">
    <property type="term" value="F:deaminated base DNA N-glycosylase activity"/>
    <property type="evidence" value="ECO:0007669"/>
    <property type="project" value="UniProtKB-ARBA"/>
</dbReference>
<dbReference type="InterPro" id="IPR036895">
    <property type="entry name" value="Uracil-DNA_glycosylase-like_sf"/>
</dbReference>
<dbReference type="SUPFAM" id="SSF53098">
    <property type="entry name" value="Ribonuclease H-like"/>
    <property type="match status" value="1"/>
</dbReference>
<keyword evidence="3" id="KW-0227">DNA damage</keyword>
<dbReference type="GO" id="GO:0006281">
    <property type="term" value="P:DNA repair"/>
    <property type="evidence" value="ECO:0007669"/>
    <property type="project" value="UniProtKB-KW"/>
</dbReference>
<feature type="non-terminal residue" evidence="9">
    <location>
        <position position="412"/>
    </location>
</feature>
<protein>
    <recommendedName>
        <fullName evidence="8">Uracil-DNA glycosylase-like domain-containing protein</fullName>
    </recommendedName>
</protein>
<feature type="domain" description="Uracil-DNA glycosylase-like" evidence="8">
    <location>
        <begin position="34"/>
        <end position="136"/>
    </location>
</feature>
<keyword evidence="5" id="KW-0408">Iron</keyword>
<dbReference type="InterPro" id="IPR005122">
    <property type="entry name" value="Uracil-DNA_glycosylase-like"/>
</dbReference>
<dbReference type="SUPFAM" id="SSF52141">
    <property type="entry name" value="Uracil-DNA glycosylase-like"/>
    <property type="match status" value="1"/>
</dbReference>
<gene>
    <name evidence="9" type="ORF">LCGC14_2525220</name>
</gene>
<organism evidence="9">
    <name type="scientific">marine sediment metagenome</name>
    <dbReference type="NCBI Taxonomy" id="412755"/>
    <lineage>
        <taxon>unclassified sequences</taxon>
        <taxon>metagenomes</taxon>
        <taxon>ecological metagenomes</taxon>
    </lineage>
</organism>
<evidence type="ECO:0000256" key="1">
    <source>
        <dbReference type="ARBA" id="ARBA00022485"/>
    </source>
</evidence>
<accession>A0A0F9DNF0</accession>
<keyword evidence="6" id="KW-0411">Iron-sulfur</keyword>
<dbReference type="GO" id="GO:0046872">
    <property type="term" value="F:metal ion binding"/>
    <property type="evidence" value="ECO:0007669"/>
    <property type="project" value="UniProtKB-KW"/>
</dbReference>
<keyword evidence="7" id="KW-0234">DNA repair</keyword>
<evidence type="ECO:0000313" key="9">
    <source>
        <dbReference type="EMBL" id="KKL13493.1"/>
    </source>
</evidence>
<evidence type="ECO:0000256" key="7">
    <source>
        <dbReference type="ARBA" id="ARBA00023204"/>
    </source>
</evidence>
<reference evidence="9" key="1">
    <citation type="journal article" date="2015" name="Nature">
        <title>Complex archaea that bridge the gap between prokaryotes and eukaryotes.</title>
        <authorList>
            <person name="Spang A."/>
            <person name="Saw J.H."/>
            <person name="Jorgensen S.L."/>
            <person name="Zaremba-Niedzwiedzka K."/>
            <person name="Martijn J."/>
            <person name="Lind A.E."/>
            <person name="van Eijk R."/>
            <person name="Schleper C."/>
            <person name="Guy L."/>
            <person name="Ettema T.J."/>
        </authorList>
    </citation>
    <scope>NUCLEOTIDE SEQUENCE</scope>
</reference>
<evidence type="ECO:0000256" key="6">
    <source>
        <dbReference type="ARBA" id="ARBA00023014"/>
    </source>
</evidence>
<name>A0A0F9DNF0_9ZZZZ</name>
<proteinExistence type="predicted"/>
<dbReference type="InterPro" id="IPR012337">
    <property type="entry name" value="RNaseH-like_sf"/>
</dbReference>
<dbReference type="InterPro" id="IPR051536">
    <property type="entry name" value="UDG_Type-4/5"/>
</dbReference>
<evidence type="ECO:0000256" key="5">
    <source>
        <dbReference type="ARBA" id="ARBA00023004"/>
    </source>
</evidence>
<dbReference type="Gene3D" id="3.30.420.10">
    <property type="entry name" value="Ribonuclease H-like superfamily/Ribonuclease H"/>
    <property type="match status" value="1"/>
</dbReference>
<dbReference type="GO" id="GO:0003676">
    <property type="term" value="F:nucleic acid binding"/>
    <property type="evidence" value="ECO:0007669"/>
    <property type="project" value="InterPro"/>
</dbReference>
<dbReference type="PANTHER" id="PTHR33693">
    <property type="entry name" value="TYPE-5 URACIL-DNA GLYCOSYLASE"/>
    <property type="match status" value="1"/>
</dbReference>
<keyword evidence="1" id="KW-0004">4Fe-4S</keyword>
<dbReference type="AlphaFoldDB" id="A0A0F9DNF0"/>
<dbReference type="InterPro" id="IPR036397">
    <property type="entry name" value="RNaseH_sf"/>
</dbReference>